<proteinExistence type="inferred from homology"/>
<dbReference type="EMBL" id="JAJVDC020000059">
    <property type="protein sequence ID" value="KAL1628689.1"/>
    <property type="molecule type" value="Genomic_DNA"/>
</dbReference>
<sequence length="277" mass="28625">MSAPTQQPTIAFIGATGGATIPALASALLANHHCTALARNPSKLRDLLIDGRKVPAALVDSHLTIVGGSASSAAAMRALLAAPHAGPKALVSFIVSGIGSLPKMQLNPLKPVTLQDPHVCETAVNTATEALRALLAEGYRAPGAADGRPAMVVISTTGVSRIARDVPVACMPGYHWLLAVPHVDKRAMEDRVVAATKGADATLRGFVAVRPSLLIDGKGKGLASVKVGWEGAEKSADGAPGPAIGYAITREDVGAWIWEEAVLNNDKWANKCVSLTY</sequence>
<keyword evidence="3" id="KW-1185">Reference proteome</keyword>
<dbReference type="InterPro" id="IPR036291">
    <property type="entry name" value="NAD(P)-bd_dom_sf"/>
</dbReference>
<dbReference type="PANTHER" id="PTHR43355:SF2">
    <property type="entry name" value="FLAVIN REDUCTASE (NADPH)"/>
    <property type="match status" value="1"/>
</dbReference>
<evidence type="ECO:0000313" key="3">
    <source>
        <dbReference type="Proteomes" id="UP001521116"/>
    </source>
</evidence>
<dbReference type="PANTHER" id="PTHR43355">
    <property type="entry name" value="FLAVIN REDUCTASE (NADPH)"/>
    <property type="match status" value="1"/>
</dbReference>
<dbReference type="Proteomes" id="UP001521116">
    <property type="component" value="Unassembled WGS sequence"/>
</dbReference>
<organism evidence="2 3">
    <name type="scientific">Neofusicoccum ribis</name>
    <dbReference type="NCBI Taxonomy" id="45134"/>
    <lineage>
        <taxon>Eukaryota</taxon>
        <taxon>Fungi</taxon>
        <taxon>Dikarya</taxon>
        <taxon>Ascomycota</taxon>
        <taxon>Pezizomycotina</taxon>
        <taxon>Dothideomycetes</taxon>
        <taxon>Dothideomycetes incertae sedis</taxon>
        <taxon>Botryosphaeriales</taxon>
        <taxon>Botryosphaeriaceae</taxon>
        <taxon>Neofusicoccum</taxon>
    </lineage>
</organism>
<evidence type="ECO:0000256" key="1">
    <source>
        <dbReference type="ARBA" id="ARBA00038376"/>
    </source>
</evidence>
<gene>
    <name evidence="2" type="ORF">SLS56_005681</name>
</gene>
<comment type="similarity">
    <text evidence="1">Belongs to the avfA family.</text>
</comment>
<protein>
    <recommendedName>
        <fullName evidence="4">NAD(P)-binding domain-containing protein</fullName>
    </recommendedName>
</protein>
<comment type="caution">
    <text evidence="2">The sequence shown here is derived from an EMBL/GenBank/DDBJ whole genome shotgun (WGS) entry which is preliminary data.</text>
</comment>
<name>A0ABR3STK5_9PEZI</name>
<evidence type="ECO:0000313" key="2">
    <source>
        <dbReference type="EMBL" id="KAL1628689.1"/>
    </source>
</evidence>
<dbReference type="Gene3D" id="3.40.50.720">
    <property type="entry name" value="NAD(P)-binding Rossmann-like Domain"/>
    <property type="match status" value="1"/>
</dbReference>
<evidence type="ECO:0008006" key="4">
    <source>
        <dbReference type="Google" id="ProtNLM"/>
    </source>
</evidence>
<accession>A0ABR3STK5</accession>
<dbReference type="SUPFAM" id="SSF51735">
    <property type="entry name" value="NAD(P)-binding Rossmann-fold domains"/>
    <property type="match status" value="1"/>
</dbReference>
<dbReference type="InterPro" id="IPR051606">
    <property type="entry name" value="Polyketide_Oxido-like"/>
</dbReference>
<reference evidence="2 3" key="1">
    <citation type="submission" date="2024-02" db="EMBL/GenBank/DDBJ databases">
        <title>De novo assembly and annotation of 12 fungi associated with fruit tree decline syndrome in Ontario, Canada.</title>
        <authorList>
            <person name="Sulman M."/>
            <person name="Ellouze W."/>
            <person name="Ilyukhin E."/>
        </authorList>
    </citation>
    <scope>NUCLEOTIDE SEQUENCE [LARGE SCALE GENOMIC DNA]</scope>
    <source>
        <strain evidence="2 3">M1-105</strain>
    </source>
</reference>